<name>A0A0E0JL09_ORYPU</name>
<dbReference type="EnsemblPlants" id="OPUNC01G22490.1">
    <property type="protein sequence ID" value="OPUNC01G22490.1"/>
    <property type="gene ID" value="OPUNC01G22490"/>
</dbReference>
<reference evidence="2" key="1">
    <citation type="submission" date="2015-04" db="UniProtKB">
        <authorList>
            <consortium name="EnsemblPlants"/>
        </authorList>
    </citation>
    <scope>IDENTIFICATION</scope>
</reference>
<feature type="region of interest" description="Disordered" evidence="1">
    <location>
        <begin position="164"/>
        <end position="186"/>
    </location>
</feature>
<reference evidence="2" key="2">
    <citation type="submission" date="2018-05" db="EMBL/GenBank/DDBJ databases">
        <title>OpunRS2 (Oryza punctata Reference Sequence Version 2).</title>
        <authorList>
            <person name="Zhang J."/>
            <person name="Kudrna D."/>
            <person name="Lee S."/>
            <person name="Talag J."/>
            <person name="Welchert J."/>
            <person name="Wing R.A."/>
        </authorList>
    </citation>
    <scope>NUCLEOTIDE SEQUENCE [LARGE SCALE GENOMIC DNA]</scope>
</reference>
<dbReference type="Proteomes" id="UP000026962">
    <property type="component" value="Chromosome 1"/>
</dbReference>
<protein>
    <submittedName>
        <fullName evidence="2">Uncharacterized protein</fullName>
    </submittedName>
</protein>
<sequence length="186" mass="20302">MAVAANANVASSGAMSTTRVAPHSAAAAATAEFAARDIHAPNLTLTGVAIITLKREPQTPTRINSSPAAWRLMVFLGEILGETKNNVQRKPWTTTDRETEEPRGDTRDGGDDWRSTQRHYRGRKPVEEVAGNGSRSIGGGWRQRWSSLEAAELELSPRRVLEHNNTFSALTTPRCQATPQVTQTRS</sequence>
<evidence type="ECO:0000313" key="2">
    <source>
        <dbReference type="EnsemblPlants" id="OPUNC01G22490.1"/>
    </source>
</evidence>
<dbReference type="HOGENOM" id="CLU_1456687_0_0_1"/>
<dbReference type="Gramene" id="OPUNC01G22490.1">
    <property type="protein sequence ID" value="OPUNC01G22490.1"/>
    <property type="gene ID" value="OPUNC01G22490"/>
</dbReference>
<feature type="compositionally biased region" description="Basic and acidic residues" evidence="1">
    <location>
        <begin position="95"/>
        <end position="115"/>
    </location>
</feature>
<evidence type="ECO:0000256" key="1">
    <source>
        <dbReference type="SAM" id="MobiDB-lite"/>
    </source>
</evidence>
<keyword evidence="3" id="KW-1185">Reference proteome</keyword>
<accession>A0A0E0JL09</accession>
<feature type="region of interest" description="Disordered" evidence="1">
    <location>
        <begin position="1"/>
        <end position="20"/>
    </location>
</feature>
<feature type="region of interest" description="Disordered" evidence="1">
    <location>
        <begin position="86"/>
        <end position="118"/>
    </location>
</feature>
<dbReference type="AlphaFoldDB" id="A0A0E0JL09"/>
<proteinExistence type="predicted"/>
<organism evidence="2">
    <name type="scientific">Oryza punctata</name>
    <name type="common">Red rice</name>
    <dbReference type="NCBI Taxonomy" id="4537"/>
    <lineage>
        <taxon>Eukaryota</taxon>
        <taxon>Viridiplantae</taxon>
        <taxon>Streptophyta</taxon>
        <taxon>Embryophyta</taxon>
        <taxon>Tracheophyta</taxon>
        <taxon>Spermatophyta</taxon>
        <taxon>Magnoliopsida</taxon>
        <taxon>Liliopsida</taxon>
        <taxon>Poales</taxon>
        <taxon>Poaceae</taxon>
        <taxon>BOP clade</taxon>
        <taxon>Oryzoideae</taxon>
        <taxon>Oryzeae</taxon>
        <taxon>Oryzinae</taxon>
        <taxon>Oryza</taxon>
    </lineage>
</organism>
<evidence type="ECO:0000313" key="3">
    <source>
        <dbReference type="Proteomes" id="UP000026962"/>
    </source>
</evidence>
<feature type="compositionally biased region" description="Low complexity" evidence="1">
    <location>
        <begin position="1"/>
        <end position="12"/>
    </location>
</feature>